<dbReference type="Proteomes" id="UP001432322">
    <property type="component" value="Unassembled WGS sequence"/>
</dbReference>
<keyword evidence="4" id="KW-0732">Signal</keyword>
<accession>A0AAV5WZA5</accession>
<dbReference type="InterPro" id="IPR038479">
    <property type="entry name" value="Transthyretin-like_sf"/>
</dbReference>
<protein>
    <submittedName>
        <fullName evidence="5">Uncharacterized protein</fullName>
    </submittedName>
</protein>
<dbReference type="PANTHER" id="PTHR21700">
    <property type="entry name" value="TRANSTHYRETIN-LIKE FAMILY PROTEIN-RELATED"/>
    <property type="match status" value="1"/>
</dbReference>
<dbReference type="InterPro" id="IPR001534">
    <property type="entry name" value="Transthyretin-like"/>
</dbReference>
<comment type="caution">
    <text evidence="5">The sequence shown here is derived from an EMBL/GenBank/DDBJ whole genome shotgun (WGS) entry which is preliminary data.</text>
</comment>
<dbReference type="AlphaFoldDB" id="A0AAV5WZA5"/>
<evidence type="ECO:0000256" key="4">
    <source>
        <dbReference type="ARBA" id="ARBA00022729"/>
    </source>
</evidence>
<dbReference type="GO" id="GO:0005576">
    <property type="term" value="C:extracellular region"/>
    <property type="evidence" value="ECO:0007669"/>
    <property type="project" value="UniProtKB-SubCell"/>
</dbReference>
<evidence type="ECO:0000256" key="2">
    <source>
        <dbReference type="ARBA" id="ARBA00010112"/>
    </source>
</evidence>
<dbReference type="GO" id="GO:0009986">
    <property type="term" value="C:cell surface"/>
    <property type="evidence" value="ECO:0007669"/>
    <property type="project" value="InterPro"/>
</dbReference>
<comment type="subcellular location">
    <subcellularLocation>
        <location evidence="1">Secreted</location>
    </subcellularLocation>
</comment>
<name>A0AAV5WZA5_9BILA</name>
<organism evidence="5 6">
    <name type="scientific">Pristionchus fissidentatus</name>
    <dbReference type="NCBI Taxonomy" id="1538716"/>
    <lineage>
        <taxon>Eukaryota</taxon>
        <taxon>Metazoa</taxon>
        <taxon>Ecdysozoa</taxon>
        <taxon>Nematoda</taxon>
        <taxon>Chromadorea</taxon>
        <taxon>Rhabditida</taxon>
        <taxon>Rhabditina</taxon>
        <taxon>Diplogasteromorpha</taxon>
        <taxon>Diplogasteroidea</taxon>
        <taxon>Neodiplogasteridae</taxon>
        <taxon>Pristionchus</taxon>
    </lineage>
</organism>
<evidence type="ECO:0000313" key="5">
    <source>
        <dbReference type="EMBL" id="GMT36800.1"/>
    </source>
</evidence>
<evidence type="ECO:0000256" key="3">
    <source>
        <dbReference type="ARBA" id="ARBA00022525"/>
    </source>
</evidence>
<proteinExistence type="inferred from homology"/>
<keyword evidence="3" id="KW-0964">Secreted</keyword>
<reference evidence="5" key="1">
    <citation type="submission" date="2023-10" db="EMBL/GenBank/DDBJ databases">
        <title>Genome assembly of Pristionchus species.</title>
        <authorList>
            <person name="Yoshida K."/>
            <person name="Sommer R.J."/>
        </authorList>
    </citation>
    <scope>NUCLEOTIDE SEQUENCE</scope>
    <source>
        <strain evidence="5">RS5133</strain>
    </source>
</reference>
<dbReference type="Pfam" id="PF01060">
    <property type="entry name" value="TTR-52"/>
    <property type="match status" value="1"/>
</dbReference>
<dbReference type="EMBL" id="BTSY01000007">
    <property type="protein sequence ID" value="GMT36800.1"/>
    <property type="molecule type" value="Genomic_DNA"/>
</dbReference>
<comment type="similarity">
    <text evidence="2">Belongs to the nematode transthyretin-like family.</text>
</comment>
<keyword evidence="6" id="KW-1185">Reference proteome</keyword>
<evidence type="ECO:0000256" key="1">
    <source>
        <dbReference type="ARBA" id="ARBA00004613"/>
    </source>
</evidence>
<dbReference type="Gene3D" id="2.60.40.3330">
    <property type="match status" value="1"/>
</dbReference>
<sequence>MRVVIALYAAIFVVSSRKQYINVKGTLTCDGYTVENAQVELWEHDIFTPNDLLASTPTDILGAFELGGEDNELMDIQPFILIKHFCNAQPNCPRETKITVVSTPIKEEIQRLPDIDLTNLREGEDSSCYEKTTLP</sequence>
<gene>
    <name evidence="5" type="ORF">PFISCL1PPCAC_28097</name>
</gene>
<evidence type="ECO:0000313" key="6">
    <source>
        <dbReference type="Proteomes" id="UP001432322"/>
    </source>
</evidence>
<dbReference type="PANTHER" id="PTHR21700:SF30">
    <property type="entry name" value="TRANSTHYRETIN-LIKE FAMILY PROTEIN"/>
    <property type="match status" value="1"/>
</dbReference>